<keyword evidence="2" id="KW-1185">Reference proteome</keyword>
<proteinExistence type="predicted"/>
<evidence type="ECO:0000313" key="2">
    <source>
        <dbReference type="Proteomes" id="UP001165565"/>
    </source>
</evidence>
<evidence type="ECO:0000313" key="1">
    <source>
        <dbReference type="EMBL" id="MCW6535352.1"/>
    </source>
</evidence>
<reference evidence="1" key="1">
    <citation type="submission" date="2022-06" db="EMBL/GenBank/DDBJ databases">
        <title>Sphingomonas sp. nov. isolated from rhizosphere soil of tomato.</title>
        <authorList>
            <person name="Dong H."/>
            <person name="Gao R."/>
        </authorList>
    </citation>
    <scope>NUCLEOTIDE SEQUENCE</scope>
    <source>
        <strain evidence="1">MMSM24</strain>
    </source>
</reference>
<accession>A0AA42CQU5</accession>
<name>A0AA42CQU5_9SPHN</name>
<comment type="caution">
    <text evidence="1">The sequence shown here is derived from an EMBL/GenBank/DDBJ whole genome shotgun (WGS) entry which is preliminary data.</text>
</comment>
<organism evidence="1 2">
    <name type="scientific">Sphingomonas lycopersici</name>
    <dbReference type="NCBI Taxonomy" id="2951807"/>
    <lineage>
        <taxon>Bacteria</taxon>
        <taxon>Pseudomonadati</taxon>
        <taxon>Pseudomonadota</taxon>
        <taxon>Alphaproteobacteria</taxon>
        <taxon>Sphingomonadales</taxon>
        <taxon>Sphingomonadaceae</taxon>
        <taxon>Sphingomonas</taxon>
    </lineage>
</organism>
<dbReference type="AlphaFoldDB" id="A0AA42CQU5"/>
<gene>
    <name evidence="1" type="ORF">NEE01_11220</name>
</gene>
<dbReference type="Proteomes" id="UP001165565">
    <property type="component" value="Unassembled WGS sequence"/>
</dbReference>
<sequence length="155" mass="15691">MIALFLALAAAAERRAPPPPPPPAAIDGLPIAGLAPQALPARGCSAYLFSAGQTRALAVVVASDPAALRIALDGKVADYPRVAQRGTGDYGFASVTDYQLGEVTLSLDMTVVRRADVTDGALVPSATLRIDRTGKDGIVLPLAGLIGCAKEGASG</sequence>
<dbReference type="EMBL" id="JANFAV010000006">
    <property type="protein sequence ID" value="MCW6535352.1"/>
    <property type="molecule type" value="Genomic_DNA"/>
</dbReference>
<dbReference type="RefSeq" id="WP_179511936.1">
    <property type="nucleotide sequence ID" value="NZ_JANFAU010000002.1"/>
</dbReference>
<protein>
    <submittedName>
        <fullName evidence="1">Uncharacterized protein</fullName>
    </submittedName>
</protein>